<dbReference type="EMBL" id="SPHZ02000003">
    <property type="protein sequence ID" value="KAF0927676.1"/>
    <property type="molecule type" value="Genomic_DNA"/>
</dbReference>
<dbReference type="AlphaFoldDB" id="A0A6G1ESQ8"/>
<name>A0A6G1ESQ8_9ORYZ</name>
<proteinExistence type="predicted"/>
<evidence type="ECO:0000313" key="3">
    <source>
        <dbReference type="Proteomes" id="UP000479710"/>
    </source>
</evidence>
<keyword evidence="3" id="KW-1185">Reference proteome</keyword>
<organism evidence="2 3">
    <name type="scientific">Oryza meyeriana var. granulata</name>
    <dbReference type="NCBI Taxonomy" id="110450"/>
    <lineage>
        <taxon>Eukaryota</taxon>
        <taxon>Viridiplantae</taxon>
        <taxon>Streptophyta</taxon>
        <taxon>Embryophyta</taxon>
        <taxon>Tracheophyta</taxon>
        <taxon>Spermatophyta</taxon>
        <taxon>Magnoliopsida</taxon>
        <taxon>Liliopsida</taxon>
        <taxon>Poales</taxon>
        <taxon>Poaceae</taxon>
        <taxon>BOP clade</taxon>
        <taxon>Oryzoideae</taxon>
        <taxon>Oryzeae</taxon>
        <taxon>Oryzinae</taxon>
        <taxon>Oryza</taxon>
        <taxon>Oryza meyeriana</taxon>
    </lineage>
</organism>
<protein>
    <submittedName>
        <fullName evidence="2">Uncharacterized protein</fullName>
    </submittedName>
</protein>
<evidence type="ECO:0000256" key="1">
    <source>
        <dbReference type="SAM" id="MobiDB-lite"/>
    </source>
</evidence>
<gene>
    <name evidence="2" type="ORF">E2562_035594</name>
</gene>
<reference evidence="2 3" key="1">
    <citation type="submission" date="2019-11" db="EMBL/GenBank/DDBJ databases">
        <title>Whole genome sequence of Oryza granulata.</title>
        <authorList>
            <person name="Li W."/>
        </authorList>
    </citation>
    <scope>NUCLEOTIDE SEQUENCE [LARGE SCALE GENOMIC DNA]</scope>
    <source>
        <strain evidence="3">cv. Menghai</strain>
        <tissue evidence="2">Leaf</tissue>
    </source>
</reference>
<feature type="compositionally biased region" description="Basic and acidic residues" evidence="1">
    <location>
        <begin position="44"/>
        <end position="55"/>
    </location>
</feature>
<dbReference type="Proteomes" id="UP000479710">
    <property type="component" value="Unassembled WGS sequence"/>
</dbReference>
<sequence>MSLHWARGYRHRGAEGRPPPGLAPPSPPSSQALPYRWPVACPRSCDRRDEERDLADGLCSPRWRRPATSKTVNE</sequence>
<feature type="compositionally biased region" description="Pro residues" evidence="1">
    <location>
        <begin position="17"/>
        <end position="28"/>
    </location>
</feature>
<evidence type="ECO:0000313" key="2">
    <source>
        <dbReference type="EMBL" id="KAF0927676.1"/>
    </source>
</evidence>
<feature type="region of interest" description="Disordered" evidence="1">
    <location>
        <begin position="1"/>
        <end position="74"/>
    </location>
</feature>
<accession>A0A6G1ESQ8</accession>
<comment type="caution">
    <text evidence="2">The sequence shown here is derived from an EMBL/GenBank/DDBJ whole genome shotgun (WGS) entry which is preliminary data.</text>
</comment>